<comment type="caution">
    <text evidence="1">The sequence shown here is derived from an EMBL/GenBank/DDBJ whole genome shotgun (WGS) entry which is preliminary data.</text>
</comment>
<accession>A0A4U0Q4G4</accession>
<dbReference type="AlphaFoldDB" id="A0A4U0Q4G4"/>
<dbReference type="EMBL" id="SUMF01000004">
    <property type="protein sequence ID" value="TJZ75600.1"/>
    <property type="molecule type" value="Genomic_DNA"/>
</dbReference>
<evidence type="ECO:0000313" key="2">
    <source>
        <dbReference type="Proteomes" id="UP000310016"/>
    </source>
</evidence>
<evidence type="ECO:0000313" key="1">
    <source>
        <dbReference type="EMBL" id="TJZ75600.1"/>
    </source>
</evidence>
<dbReference type="RefSeq" id="WP_136772513.1">
    <property type="nucleotide sequence ID" value="NZ_SUMF01000004.1"/>
</dbReference>
<proteinExistence type="predicted"/>
<gene>
    <name evidence="1" type="ORF">FAZ21_06715</name>
</gene>
<keyword evidence="2" id="KW-1185">Reference proteome</keyword>
<dbReference type="Proteomes" id="UP000310016">
    <property type="component" value="Unassembled WGS sequence"/>
</dbReference>
<protein>
    <submittedName>
        <fullName evidence="1">Uncharacterized protein</fullName>
    </submittedName>
</protein>
<organism evidence="1 2">
    <name type="scientific">Chitiniphilus eburneus</name>
    <dbReference type="NCBI Taxonomy" id="2571148"/>
    <lineage>
        <taxon>Bacteria</taxon>
        <taxon>Pseudomonadati</taxon>
        <taxon>Pseudomonadota</taxon>
        <taxon>Betaproteobacteria</taxon>
        <taxon>Neisseriales</taxon>
        <taxon>Chitinibacteraceae</taxon>
        <taxon>Chitiniphilus</taxon>
    </lineage>
</organism>
<reference evidence="1 2" key="1">
    <citation type="submission" date="2019-04" db="EMBL/GenBank/DDBJ databases">
        <title>Chitiniphilus eburnea sp. nov., a novel chitinolytic bacterium isolated from aquaculture sludge.</title>
        <authorList>
            <person name="Sheng M."/>
        </authorList>
    </citation>
    <scope>NUCLEOTIDE SEQUENCE [LARGE SCALE GENOMIC DNA]</scope>
    <source>
        <strain evidence="1 2">HX-2-15</strain>
    </source>
</reference>
<dbReference type="OrthoDB" id="9893201at2"/>
<sequence>MRRNRPCGHPMTTLDCDQCIAWAIAGNKNLVARRKWIEQLEKEAPFRVGRIKSLVIQYRSQA</sequence>
<name>A0A4U0Q4G4_9NEIS</name>